<proteinExistence type="predicted"/>
<sequence>MGVGAAVLRYGLIESSAMGQLCGAADGPWWCTVRQGLVLGFLHDIYAIAALIAAAAALLRRSAWLAWLAAALGVFALELYCFEAGALALLIGCLRLLRWQATPPRNAPPAEQHRHGQQQVQPQP</sequence>
<dbReference type="AlphaFoldDB" id="I4VRE1"/>
<name>I4VRE1_9GAMM</name>
<feature type="transmembrane region" description="Helical" evidence="2">
    <location>
        <begin position="37"/>
        <end position="58"/>
    </location>
</feature>
<keyword evidence="2" id="KW-0812">Transmembrane</keyword>
<dbReference type="EMBL" id="AJXU01000031">
    <property type="protein sequence ID" value="EIL89782.1"/>
    <property type="molecule type" value="Genomic_DNA"/>
</dbReference>
<feature type="region of interest" description="Disordered" evidence="1">
    <location>
        <begin position="105"/>
        <end position="124"/>
    </location>
</feature>
<feature type="transmembrane region" description="Helical" evidence="2">
    <location>
        <begin position="64"/>
        <end position="97"/>
    </location>
</feature>
<protein>
    <submittedName>
        <fullName evidence="3">Uncharacterized protein</fullName>
    </submittedName>
</protein>
<keyword evidence="2" id="KW-0472">Membrane</keyword>
<comment type="caution">
    <text evidence="3">The sequence shown here is derived from an EMBL/GenBank/DDBJ whole genome shotgun (WGS) entry which is preliminary data.</text>
</comment>
<dbReference type="STRING" id="1163408.UU9_08665"/>
<keyword evidence="4" id="KW-1185">Reference proteome</keyword>
<organism evidence="3 4">
    <name type="scientific">Rhodanobacter fulvus Jip2</name>
    <dbReference type="NCBI Taxonomy" id="1163408"/>
    <lineage>
        <taxon>Bacteria</taxon>
        <taxon>Pseudomonadati</taxon>
        <taxon>Pseudomonadota</taxon>
        <taxon>Gammaproteobacteria</taxon>
        <taxon>Lysobacterales</taxon>
        <taxon>Rhodanobacteraceae</taxon>
        <taxon>Rhodanobacter</taxon>
    </lineage>
</organism>
<evidence type="ECO:0000256" key="2">
    <source>
        <dbReference type="SAM" id="Phobius"/>
    </source>
</evidence>
<accession>I4VRE1</accession>
<keyword evidence="2" id="KW-1133">Transmembrane helix</keyword>
<dbReference type="Proteomes" id="UP000004210">
    <property type="component" value="Unassembled WGS sequence"/>
</dbReference>
<evidence type="ECO:0000313" key="4">
    <source>
        <dbReference type="Proteomes" id="UP000004210"/>
    </source>
</evidence>
<evidence type="ECO:0000313" key="3">
    <source>
        <dbReference type="EMBL" id="EIL89782.1"/>
    </source>
</evidence>
<dbReference type="eggNOG" id="ENOG50318SS">
    <property type="taxonomic scope" value="Bacteria"/>
</dbReference>
<evidence type="ECO:0000256" key="1">
    <source>
        <dbReference type="SAM" id="MobiDB-lite"/>
    </source>
</evidence>
<gene>
    <name evidence="3" type="ORF">UU9_08665</name>
</gene>
<reference evidence="3 4" key="1">
    <citation type="journal article" date="2012" name="J. Bacteriol.">
        <title>Genome sequences for six rhodanobacter strains, isolated from soils and the terrestrial subsurface, with variable denitrification capabilities.</title>
        <authorList>
            <person name="Kostka J.E."/>
            <person name="Green S.J."/>
            <person name="Rishishwar L."/>
            <person name="Prakash O."/>
            <person name="Katz L.S."/>
            <person name="Marino-Ramirez L."/>
            <person name="Jordan I.K."/>
            <person name="Munk C."/>
            <person name="Ivanova N."/>
            <person name="Mikhailova N."/>
            <person name="Watson D.B."/>
            <person name="Brown S.D."/>
            <person name="Palumbo A.V."/>
            <person name="Brooks S.C."/>
        </authorList>
    </citation>
    <scope>NUCLEOTIDE SEQUENCE [LARGE SCALE GENOMIC DNA]</scope>
    <source>
        <strain evidence="4">Jip2T</strain>
    </source>
</reference>